<evidence type="ECO:0000313" key="3">
    <source>
        <dbReference type="Proteomes" id="UP000322084"/>
    </source>
</evidence>
<keyword evidence="1" id="KW-0812">Transmembrane</keyword>
<organism evidence="2 3">
    <name type="scientific">Iodidimonas gelatinilytica</name>
    <dbReference type="NCBI Taxonomy" id="1236966"/>
    <lineage>
        <taxon>Bacteria</taxon>
        <taxon>Pseudomonadati</taxon>
        <taxon>Pseudomonadota</taxon>
        <taxon>Alphaproteobacteria</taxon>
        <taxon>Iodidimonadales</taxon>
        <taxon>Iodidimonadaceae</taxon>
        <taxon>Iodidimonas</taxon>
    </lineage>
</organism>
<comment type="caution">
    <text evidence="2">The sequence shown here is derived from an EMBL/GenBank/DDBJ whole genome shotgun (WGS) entry which is preliminary data.</text>
</comment>
<keyword evidence="1" id="KW-1133">Transmembrane helix</keyword>
<dbReference type="AlphaFoldDB" id="A0A5A7MT32"/>
<sequence>MTSFEVAAAVLFDPSTGIEGLDTWLADSDSDAVDDSLASFLRDLFAEYGGLVALVFATLGLGGVFFLTVLVSHFLIGLALKLAGEFVAALTRFKESAALKATMLAADAALGAAAQQLADQESVSPASAVREAVAMLSAKADRALSYPRRVVQAAALLKPDADGDPLAGLGSKLLGLPDEVGTLDVPALKTLLADLDQAISEDALFDIAVAVAITEFGLINDDVEMFDV</sequence>
<gene>
    <name evidence="2" type="ORF">JCM17844_17950</name>
</gene>
<feature type="transmembrane region" description="Helical" evidence="1">
    <location>
        <begin position="51"/>
        <end position="76"/>
    </location>
</feature>
<name>A0A5A7MT32_9PROT</name>
<keyword evidence="1" id="KW-0472">Membrane</keyword>
<reference evidence="2 3" key="1">
    <citation type="submission" date="2019-09" db="EMBL/GenBank/DDBJ databases">
        <title>NBRP : Genome information of microbial organism related human and environment.</title>
        <authorList>
            <person name="Hattori M."/>
            <person name="Oshima K."/>
            <person name="Inaba H."/>
            <person name="Suda W."/>
            <person name="Sakamoto M."/>
            <person name="Iino T."/>
            <person name="Kitahara M."/>
            <person name="Oshida Y."/>
            <person name="Iida T."/>
            <person name="Kudo T."/>
            <person name="Itoh T."/>
            <person name="Ohkuma M."/>
        </authorList>
    </citation>
    <scope>NUCLEOTIDE SEQUENCE [LARGE SCALE GENOMIC DNA]</scope>
    <source>
        <strain evidence="2 3">Hi-2</strain>
    </source>
</reference>
<evidence type="ECO:0000256" key="1">
    <source>
        <dbReference type="SAM" id="Phobius"/>
    </source>
</evidence>
<dbReference type="Proteomes" id="UP000322084">
    <property type="component" value="Unassembled WGS sequence"/>
</dbReference>
<proteinExistence type="predicted"/>
<protein>
    <submittedName>
        <fullName evidence="2">Uncharacterized protein</fullName>
    </submittedName>
</protein>
<evidence type="ECO:0000313" key="2">
    <source>
        <dbReference type="EMBL" id="GEQ98158.1"/>
    </source>
</evidence>
<dbReference type="RefSeq" id="WP_150000511.1">
    <property type="nucleotide sequence ID" value="NZ_BKCL01000005.1"/>
</dbReference>
<accession>A0A5A7MT32</accession>
<dbReference type="EMBL" id="BKCL01000005">
    <property type="protein sequence ID" value="GEQ98158.1"/>
    <property type="molecule type" value="Genomic_DNA"/>
</dbReference>